<protein>
    <submittedName>
        <fullName evidence="1">Uncharacterized protein</fullName>
    </submittedName>
</protein>
<dbReference type="EMBL" id="AMWX01000012">
    <property type="protein sequence ID" value="EKO35955.1"/>
    <property type="molecule type" value="Genomic_DNA"/>
</dbReference>
<gene>
    <name evidence="1" type="ORF">B273_0637</name>
</gene>
<proteinExistence type="predicted"/>
<dbReference type="STRING" id="1208365.B273_0637"/>
<accession>K6GFZ2</accession>
<dbReference type="Proteomes" id="UP000010310">
    <property type="component" value="Unassembled WGS sequence"/>
</dbReference>
<reference evidence="1 2" key="1">
    <citation type="submission" date="2012-09" db="EMBL/GenBank/DDBJ databases">
        <authorList>
            <person name="Dupont C.L."/>
            <person name="Rusch D.B."/>
            <person name="Lombardo M.-J."/>
            <person name="Novotny M."/>
            <person name="Yee-Greenbaum J."/>
            <person name="Laskin R."/>
        </authorList>
    </citation>
    <scope>NUCLEOTIDE SEQUENCE [LARGE SCALE GENOMIC DNA]</scope>
    <source>
        <strain evidence="1">SAR86E</strain>
    </source>
</reference>
<sequence length="44" mass="5242">MALEVDYLELLSNLMLKPFNMLLEIEEIRKELLDLCGFQESLQR</sequence>
<dbReference type="AlphaFoldDB" id="K6GFZ2"/>
<evidence type="ECO:0000313" key="2">
    <source>
        <dbReference type="Proteomes" id="UP000010310"/>
    </source>
</evidence>
<keyword evidence="2" id="KW-1185">Reference proteome</keyword>
<name>K6GFZ2_9GAMM</name>
<comment type="caution">
    <text evidence="1">The sequence shown here is derived from an EMBL/GenBank/DDBJ whole genome shotgun (WGS) entry which is preliminary data.</text>
</comment>
<evidence type="ECO:0000313" key="1">
    <source>
        <dbReference type="EMBL" id="EKO35955.1"/>
    </source>
</evidence>
<organism evidence="1 2">
    <name type="scientific">SAR86 cluster bacterium SAR86E</name>
    <dbReference type="NCBI Taxonomy" id="1208365"/>
    <lineage>
        <taxon>Bacteria</taxon>
        <taxon>Pseudomonadati</taxon>
        <taxon>Pseudomonadota</taxon>
        <taxon>Gammaproteobacteria</taxon>
        <taxon>SAR86 cluster</taxon>
    </lineage>
</organism>